<dbReference type="GO" id="GO:0030246">
    <property type="term" value="F:carbohydrate binding"/>
    <property type="evidence" value="ECO:0007669"/>
    <property type="project" value="InterPro"/>
</dbReference>
<dbReference type="Gene3D" id="2.70.98.10">
    <property type="match status" value="1"/>
</dbReference>
<dbReference type="CDD" id="cd09019">
    <property type="entry name" value="galactose_mutarotase_like"/>
    <property type="match status" value="1"/>
</dbReference>
<dbReference type="PANTHER" id="PTHR10091:SF0">
    <property type="entry name" value="GALACTOSE MUTAROTASE"/>
    <property type="match status" value="1"/>
</dbReference>
<keyword evidence="13" id="KW-1185">Reference proteome</keyword>
<accession>A0A1I0BYM8</accession>
<evidence type="ECO:0000256" key="11">
    <source>
        <dbReference type="PIRSR" id="PIRSR005096-3"/>
    </source>
</evidence>
<sequence>MYSISKGFSIEDKEVVLISLKNKNNMEVKLLNYGATIVELLVPDRNGVIENVVLTFDNLQDYMENPPYFGATLGRTSGRIGDGRFYLKGKTYQLKKNFQENHGHGGEKGFSHKVWQYNLAEEKGKTIAKFSYNSRGMEENYPGNLEVEVTYTLTEDNQLSIEYLADTDETTLCNLTNHAYFNLSGNYNRKVTEQQLKINSHKFIELNKNMIPTGRIIDVEDTPMDFRELKLIGQDIEADDPQLLLANGYDHPWLVEKGDNQVEMMDEVSGRKMTISTTYPSIVIYSYNYPNNEKLKYDKIGSKYDGICFEAQYEPDGINHTNLSSAILERGEKYLEKIILAFSTI</sequence>
<dbReference type="GO" id="GO:0005737">
    <property type="term" value="C:cytoplasm"/>
    <property type="evidence" value="ECO:0007669"/>
    <property type="project" value="TreeGrafter"/>
</dbReference>
<dbReference type="RefSeq" id="WP_090441525.1">
    <property type="nucleotide sequence ID" value="NZ_FOHU01000004.1"/>
</dbReference>
<dbReference type="InterPro" id="IPR014718">
    <property type="entry name" value="GH-type_carb-bd"/>
</dbReference>
<dbReference type="Pfam" id="PF01263">
    <property type="entry name" value="Aldose_epim"/>
    <property type="match status" value="1"/>
</dbReference>
<dbReference type="PANTHER" id="PTHR10091">
    <property type="entry name" value="ALDOSE-1-EPIMERASE"/>
    <property type="match status" value="1"/>
</dbReference>
<feature type="active site" description="Proton acceptor" evidence="9">
    <location>
        <position position="310"/>
    </location>
</feature>
<comment type="catalytic activity">
    <reaction evidence="1 8">
        <text>alpha-D-glucose = beta-D-glucose</text>
        <dbReference type="Rhea" id="RHEA:10264"/>
        <dbReference type="ChEBI" id="CHEBI:15903"/>
        <dbReference type="ChEBI" id="CHEBI:17925"/>
        <dbReference type="EC" id="5.1.3.3"/>
    </reaction>
</comment>
<gene>
    <name evidence="12" type="ORF">SAMN05660297_01456</name>
</gene>
<dbReference type="InterPro" id="IPR011013">
    <property type="entry name" value="Gal_mutarotase_sf_dom"/>
</dbReference>
<dbReference type="EC" id="5.1.3.3" evidence="4 8"/>
<evidence type="ECO:0000256" key="3">
    <source>
        <dbReference type="ARBA" id="ARBA00006206"/>
    </source>
</evidence>
<dbReference type="GO" id="GO:0004034">
    <property type="term" value="F:aldose 1-epimerase activity"/>
    <property type="evidence" value="ECO:0007669"/>
    <property type="project" value="UniProtKB-EC"/>
</dbReference>
<keyword evidence="6 8" id="KW-0413">Isomerase</keyword>
<organism evidence="12 13">
    <name type="scientific">Natronincola peptidivorans</name>
    <dbReference type="NCBI Taxonomy" id="426128"/>
    <lineage>
        <taxon>Bacteria</taxon>
        <taxon>Bacillati</taxon>
        <taxon>Bacillota</taxon>
        <taxon>Clostridia</taxon>
        <taxon>Peptostreptococcales</taxon>
        <taxon>Natronincolaceae</taxon>
        <taxon>Natronincola</taxon>
    </lineage>
</organism>
<dbReference type="OrthoDB" id="9779408at2"/>
<dbReference type="AlphaFoldDB" id="A0A1I0BYM8"/>
<evidence type="ECO:0000256" key="4">
    <source>
        <dbReference type="ARBA" id="ARBA00013185"/>
    </source>
</evidence>
<evidence type="ECO:0000256" key="9">
    <source>
        <dbReference type="PIRSR" id="PIRSR005096-1"/>
    </source>
</evidence>
<comment type="pathway">
    <text evidence="2 8">Carbohydrate metabolism; hexose metabolism.</text>
</comment>
<keyword evidence="7 8" id="KW-0119">Carbohydrate metabolism</keyword>
<evidence type="ECO:0000256" key="7">
    <source>
        <dbReference type="ARBA" id="ARBA00023277"/>
    </source>
</evidence>
<dbReference type="InterPro" id="IPR015443">
    <property type="entry name" value="Aldose_1-epimerase"/>
</dbReference>
<dbReference type="InterPro" id="IPR018052">
    <property type="entry name" value="Ald1_epimerase_CS"/>
</dbReference>
<evidence type="ECO:0000313" key="12">
    <source>
        <dbReference type="EMBL" id="SET11505.1"/>
    </source>
</evidence>
<feature type="binding site" evidence="10">
    <location>
        <position position="250"/>
    </location>
    <ligand>
        <name>beta-D-galactose</name>
        <dbReference type="ChEBI" id="CHEBI:27667"/>
    </ligand>
</feature>
<evidence type="ECO:0000256" key="10">
    <source>
        <dbReference type="PIRSR" id="PIRSR005096-2"/>
    </source>
</evidence>
<dbReference type="PROSITE" id="PS00545">
    <property type="entry name" value="ALDOSE_1_EPIMERASE"/>
    <property type="match status" value="1"/>
</dbReference>
<dbReference type="PIRSF" id="PIRSF005096">
    <property type="entry name" value="GALM"/>
    <property type="match status" value="1"/>
</dbReference>
<dbReference type="SUPFAM" id="SSF74650">
    <property type="entry name" value="Galactose mutarotase-like"/>
    <property type="match status" value="1"/>
</dbReference>
<dbReference type="InterPro" id="IPR008183">
    <property type="entry name" value="Aldose_1/G6P_1-epimerase"/>
</dbReference>
<evidence type="ECO:0000256" key="2">
    <source>
        <dbReference type="ARBA" id="ARBA00005028"/>
    </source>
</evidence>
<feature type="binding site" evidence="11">
    <location>
        <begin position="178"/>
        <end position="180"/>
    </location>
    <ligand>
        <name>beta-D-galactose</name>
        <dbReference type="ChEBI" id="CHEBI:27667"/>
    </ligand>
</feature>
<feature type="active site" description="Proton donor" evidence="9">
    <location>
        <position position="178"/>
    </location>
</feature>
<name>A0A1I0BYM8_9FIRM</name>
<dbReference type="GO" id="GO:0033499">
    <property type="term" value="P:galactose catabolic process via UDP-galactose, Leloir pathway"/>
    <property type="evidence" value="ECO:0007669"/>
    <property type="project" value="TreeGrafter"/>
</dbReference>
<dbReference type="GO" id="GO:0006006">
    <property type="term" value="P:glucose metabolic process"/>
    <property type="evidence" value="ECO:0007669"/>
    <property type="project" value="TreeGrafter"/>
</dbReference>
<dbReference type="InterPro" id="IPR047215">
    <property type="entry name" value="Galactose_mutarotase-like"/>
</dbReference>
<reference evidence="12 13" key="1">
    <citation type="submission" date="2016-10" db="EMBL/GenBank/DDBJ databases">
        <authorList>
            <person name="de Groot N.N."/>
        </authorList>
    </citation>
    <scope>NUCLEOTIDE SEQUENCE [LARGE SCALE GENOMIC DNA]</scope>
    <source>
        <strain evidence="12 13">DSM 18979</strain>
    </source>
</reference>
<comment type="similarity">
    <text evidence="3 8">Belongs to the aldose epimerase family.</text>
</comment>
<dbReference type="Proteomes" id="UP000199568">
    <property type="component" value="Unassembled WGS sequence"/>
</dbReference>
<dbReference type="EMBL" id="FOHU01000004">
    <property type="protein sequence ID" value="SET11505.1"/>
    <property type="molecule type" value="Genomic_DNA"/>
</dbReference>
<evidence type="ECO:0000256" key="5">
    <source>
        <dbReference type="ARBA" id="ARBA00014165"/>
    </source>
</evidence>
<dbReference type="UniPathway" id="UPA00242"/>
<dbReference type="NCBIfam" id="NF008277">
    <property type="entry name" value="PRK11055.1"/>
    <property type="match status" value="1"/>
</dbReference>
<protein>
    <recommendedName>
        <fullName evidence="5 8">Aldose 1-epimerase</fullName>
        <ecNumber evidence="4 8">5.1.3.3</ecNumber>
    </recommendedName>
</protein>
<proteinExistence type="inferred from homology"/>
<evidence type="ECO:0000256" key="6">
    <source>
        <dbReference type="ARBA" id="ARBA00023235"/>
    </source>
</evidence>
<evidence type="ECO:0000256" key="8">
    <source>
        <dbReference type="PIRNR" id="PIRNR005096"/>
    </source>
</evidence>
<dbReference type="STRING" id="426128.SAMN05660297_01456"/>
<evidence type="ECO:0000256" key="1">
    <source>
        <dbReference type="ARBA" id="ARBA00001614"/>
    </source>
</evidence>
<evidence type="ECO:0000313" key="13">
    <source>
        <dbReference type="Proteomes" id="UP000199568"/>
    </source>
</evidence>